<sequence length="264" mass="30405">MLYDYEQIKNLQIVDSKPLNFGLFDKNGITVEVLVFGKNEQMRLQSLLKGITKDDSVLILSGWSWYVNNSKFITGYMIQHKINVTRDTEIRFMKTEILMDSSILHFNFDHSLERLIYGRCFGIIETCWLMVARAPTYFYGSYYGVLVTDGTYFGIIAVTVHDNGDLKTEYKFNQDSIFKLKQVNAKLFDVAHRKLTDSVLQHFGLNDIQKPSVFYVDESTNIINDDTAEVEFGENDESDIVYPEKGKNVSATTLSELFKSLKLK</sequence>
<proteinExistence type="predicted"/>
<name>A0A914XZY9_9BILA</name>
<dbReference type="Proteomes" id="UP000887577">
    <property type="component" value="Unplaced"/>
</dbReference>
<evidence type="ECO:0000313" key="2">
    <source>
        <dbReference type="WBParaSite" id="PSU_v2.g12774.t1"/>
    </source>
</evidence>
<dbReference type="AlphaFoldDB" id="A0A914XZY9"/>
<keyword evidence="1" id="KW-1185">Reference proteome</keyword>
<evidence type="ECO:0000313" key="1">
    <source>
        <dbReference type="Proteomes" id="UP000887577"/>
    </source>
</evidence>
<accession>A0A914XZY9</accession>
<reference evidence="2" key="1">
    <citation type="submission" date="2022-11" db="UniProtKB">
        <authorList>
            <consortium name="WormBaseParasite"/>
        </authorList>
    </citation>
    <scope>IDENTIFICATION</scope>
</reference>
<organism evidence="1 2">
    <name type="scientific">Panagrolaimus superbus</name>
    <dbReference type="NCBI Taxonomy" id="310955"/>
    <lineage>
        <taxon>Eukaryota</taxon>
        <taxon>Metazoa</taxon>
        <taxon>Ecdysozoa</taxon>
        <taxon>Nematoda</taxon>
        <taxon>Chromadorea</taxon>
        <taxon>Rhabditida</taxon>
        <taxon>Tylenchina</taxon>
        <taxon>Panagrolaimomorpha</taxon>
        <taxon>Panagrolaimoidea</taxon>
        <taxon>Panagrolaimidae</taxon>
        <taxon>Panagrolaimus</taxon>
    </lineage>
</organism>
<dbReference type="WBParaSite" id="PSU_v2.g12774.t1">
    <property type="protein sequence ID" value="PSU_v2.g12774.t1"/>
    <property type="gene ID" value="PSU_v2.g12774"/>
</dbReference>
<protein>
    <submittedName>
        <fullName evidence="2">Uncharacterized protein</fullName>
    </submittedName>
</protein>